<evidence type="ECO:0000256" key="2">
    <source>
        <dbReference type="ARBA" id="ARBA00022741"/>
    </source>
</evidence>
<evidence type="ECO:0000256" key="3">
    <source>
        <dbReference type="ARBA" id="ARBA00022840"/>
    </source>
</evidence>
<keyword evidence="1" id="KW-0493">Microtubule</keyword>
<dbReference type="EMBL" id="JAMWBK010000002">
    <property type="protein sequence ID" value="KAJ8907871.1"/>
    <property type="molecule type" value="Genomic_DNA"/>
</dbReference>
<feature type="coiled-coil region" evidence="6">
    <location>
        <begin position="88"/>
        <end position="119"/>
    </location>
</feature>
<feature type="coiled-coil region" evidence="6">
    <location>
        <begin position="385"/>
        <end position="489"/>
    </location>
</feature>
<keyword evidence="10" id="KW-1185">Reference proteome</keyword>
<keyword evidence="6" id="KW-0175">Coiled coil</keyword>
<accession>A0AAV8V476</accession>
<feature type="binding site" evidence="5">
    <location>
        <begin position="574"/>
        <end position="581"/>
    </location>
    <ligand>
        <name>ATP</name>
        <dbReference type="ChEBI" id="CHEBI:30616"/>
    </ligand>
</feature>
<reference evidence="9 10" key="1">
    <citation type="journal article" date="2023" name="Nat. Commun.">
        <title>Origin of minicircular mitochondrial genomes in red algae.</title>
        <authorList>
            <person name="Lee Y."/>
            <person name="Cho C.H."/>
            <person name="Lee Y.M."/>
            <person name="Park S.I."/>
            <person name="Yang J.H."/>
            <person name="West J.A."/>
            <person name="Bhattacharya D."/>
            <person name="Yoon H.S."/>
        </authorList>
    </citation>
    <scope>NUCLEOTIDE SEQUENCE [LARGE SCALE GENOMIC DNA]</scope>
    <source>
        <strain evidence="9 10">CCMP1338</strain>
        <tissue evidence="9">Whole cell</tissue>
    </source>
</reference>
<dbReference type="GO" id="GO:0007018">
    <property type="term" value="P:microtubule-based movement"/>
    <property type="evidence" value="ECO:0007669"/>
    <property type="project" value="InterPro"/>
</dbReference>
<proteinExistence type="inferred from homology"/>
<evidence type="ECO:0000256" key="1">
    <source>
        <dbReference type="ARBA" id="ARBA00022701"/>
    </source>
</evidence>
<dbReference type="SUPFAM" id="SSF52540">
    <property type="entry name" value="P-loop containing nucleoside triphosphate hydrolases"/>
    <property type="match status" value="1"/>
</dbReference>
<evidence type="ECO:0000313" key="9">
    <source>
        <dbReference type="EMBL" id="KAJ8907871.1"/>
    </source>
</evidence>
<dbReference type="Pfam" id="PF00225">
    <property type="entry name" value="Kinesin"/>
    <property type="match status" value="1"/>
</dbReference>
<dbReference type="PANTHER" id="PTHR47972:SF45">
    <property type="entry name" value="PROTEIN CLARET SEGREGATIONAL"/>
    <property type="match status" value="1"/>
</dbReference>
<dbReference type="InterPro" id="IPR036961">
    <property type="entry name" value="Kinesin_motor_dom_sf"/>
</dbReference>
<dbReference type="GO" id="GO:0003777">
    <property type="term" value="F:microtubule motor activity"/>
    <property type="evidence" value="ECO:0007669"/>
    <property type="project" value="InterPro"/>
</dbReference>
<sequence length="837" mass="94584">MDARPLVDKTNAQFESKLRVPGVSTKGPPRSSPKGGDGARQRGGQSQARQVAPQRRRAGESRTARPKVPRTAATNGMQHVPEELLITKEEFQQKMEDLSKRVEDKEKQLKDEIERHQKESLANSHQVINALQTNSTTLMEQTSNLAAEAHILRTEKDKVVEQLNSEQRRVFELTSQVEREQQSTAELKSSLELAQRRADEAEALLDNAEQARSKLQSELEQASAANNLDLEKQLELSQDKETIQDREIARLRAEINESLNRFDDCSEKLKSMHNDLDQANAKKSSLESELRTAQFRCEEIEREKISVEYELEKSRKEHERELASVRGALDGSEKERKSCEEELNRNRSTNKIQEDTIAQLELVLESSRRDGLQSTEELKRVIDNFELAKKTERQLEDDLSRLKEELRNAEKAADESARSISEQQSTVDYLSQRILDLENALQTAKDEFTQLETEHNELKLKSADQEQQIRDYKLLTKKLKNEVQELKGNIRVFCRVRPGLNGHEASSDIYKLNTRDGMITAANPAVAPGKGDQWKFKFDNVFHALSTQEQVFDEVSQVVESSLDGYSVCLFAYGQTGSGKTYTMLGNGSAAIEEHGVIPRATRLVFDRANELQEEGWTYTLKASFLEIYNDDIWDLLPKDGDERTPLNMRMSKGSQSRHVHGLNEIQVTSPEQVNMLIKKSMAKRATAATKMNEKSSRSHSVFRIHISGHRETSNQTVESALNLIDLAGSERLKSSGSEGERLKETQHINKSLTALGDVIMALSNRRSHIPYRNSKLTEVLEDSLGGNCKTLMFVNVSPSEASFSESMQSLRFASKVNSVEIGTARKQQKIDMGPST</sequence>
<keyword evidence="4 5" id="KW-0505">Motor protein</keyword>
<evidence type="ECO:0000256" key="4">
    <source>
        <dbReference type="ARBA" id="ARBA00023175"/>
    </source>
</evidence>
<keyword evidence="2 5" id="KW-0547">Nucleotide-binding</keyword>
<dbReference type="Proteomes" id="UP001157974">
    <property type="component" value="Unassembled WGS sequence"/>
</dbReference>
<evidence type="ECO:0000259" key="8">
    <source>
        <dbReference type="PROSITE" id="PS50067"/>
    </source>
</evidence>
<evidence type="ECO:0000256" key="5">
    <source>
        <dbReference type="PROSITE-ProRule" id="PRU00283"/>
    </source>
</evidence>
<dbReference type="GO" id="GO:0005524">
    <property type="term" value="F:ATP binding"/>
    <property type="evidence" value="ECO:0007669"/>
    <property type="project" value="UniProtKB-UniRule"/>
</dbReference>
<feature type="compositionally biased region" description="Low complexity" evidence="7">
    <location>
        <begin position="42"/>
        <end position="53"/>
    </location>
</feature>
<dbReference type="PANTHER" id="PTHR47972">
    <property type="entry name" value="KINESIN-LIKE PROTEIN KLP-3"/>
    <property type="match status" value="1"/>
</dbReference>
<dbReference type="InterPro" id="IPR001752">
    <property type="entry name" value="Kinesin_motor_dom"/>
</dbReference>
<evidence type="ECO:0000313" key="10">
    <source>
        <dbReference type="Proteomes" id="UP001157974"/>
    </source>
</evidence>
<feature type="region of interest" description="Disordered" evidence="7">
    <location>
        <begin position="312"/>
        <end position="347"/>
    </location>
</feature>
<comment type="similarity">
    <text evidence="5">Belongs to the TRAFAC class myosin-kinesin ATPase superfamily. Kinesin family.</text>
</comment>
<feature type="domain" description="Kinesin motor" evidence="8">
    <location>
        <begin position="489"/>
        <end position="820"/>
    </location>
</feature>
<feature type="compositionally biased region" description="Basic and acidic residues" evidence="7">
    <location>
        <begin position="312"/>
        <end position="323"/>
    </location>
</feature>
<evidence type="ECO:0000256" key="6">
    <source>
        <dbReference type="SAM" id="Coils"/>
    </source>
</evidence>
<dbReference type="GO" id="GO:0008017">
    <property type="term" value="F:microtubule binding"/>
    <property type="evidence" value="ECO:0007669"/>
    <property type="project" value="InterPro"/>
</dbReference>
<gene>
    <name evidence="9" type="ORF">NDN08_007975</name>
</gene>
<dbReference type="FunFam" id="3.40.850.10:FF:000113">
    <property type="entry name" value="Kinesin-like protein"/>
    <property type="match status" value="1"/>
</dbReference>
<keyword evidence="3 5" id="KW-0067">ATP-binding</keyword>
<dbReference type="PRINTS" id="PR00380">
    <property type="entry name" value="KINESINHEAVY"/>
</dbReference>
<dbReference type="GO" id="GO:0005874">
    <property type="term" value="C:microtubule"/>
    <property type="evidence" value="ECO:0007669"/>
    <property type="project" value="UniProtKB-KW"/>
</dbReference>
<comment type="caution">
    <text evidence="9">The sequence shown here is derived from an EMBL/GenBank/DDBJ whole genome shotgun (WGS) entry which is preliminary data.</text>
</comment>
<dbReference type="SMART" id="SM00129">
    <property type="entry name" value="KISc"/>
    <property type="match status" value="1"/>
</dbReference>
<dbReference type="PROSITE" id="PS50067">
    <property type="entry name" value="KINESIN_MOTOR_2"/>
    <property type="match status" value="1"/>
</dbReference>
<dbReference type="AlphaFoldDB" id="A0AAV8V476"/>
<dbReference type="InterPro" id="IPR027640">
    <property type="entry name" value="Kinesin-like_fam"/>
</dbReference>
<organism evidence="9 10">
    <name type="scientific">Rhodosorus marinus</name>
    <dbReference type="NCBI Taxonomy" id="101924"/>
    <lineage>
        <taxon>Eukaryota</taxon>
        <taxon>Rhodophyta</taxon>
        <taxon>Stylonematophyceae</taxon>
        <taxon>Stylonematales</taxon>
        <taxon>Stylonemataceae</taxon>
        <taxon>Rhodosorus</taxon>
    </lineage>
</organism>
<feature type="compositionally biased region" description="Basic and acidic residues" evidence="7">
    <location>
        <begin position="331"/>
        <end position="345"/>
    </location>
</feature>
<dbReference type="InterPro" id="IPR027417">
    <property type="entry name" value="P-loop_NTPase"/>
</dbReference>
<protein>
    <recommendedName>
        <fullName evidence="8">Kinesin motor domain-containing protein</fullName>
    </recommendedName>
</protein>
<evidence type="ECO:0000256" key="7">
    <source>
        <dbReference type="SAM" id="MobiDB-lite"/>
    </source>
</evidence>
<dbReference type="Gene3D" id="3.40.850.10">
    <property type="entry name" value="Kinesin motor domain"/>
    <property type="match status" value="1"/>
</dbReference>
<feature type="region of interest" description="Disordered" evidence="7">
    <location>
        <begin position="1"/>
        <end position="78"/>
    </location>
</feature>
<name>A0AAV8V476_9RHOD</name>